<keyword evidence="3" id="KW-1185">Reference proteome</keyword>
<proteinExistence type="predicted"/>
<reference evidence="2 3" key="2">
    <citation type="journal article" date="2016" name="Genome Announc.">
        <title>Draft Genome Sequence of the N2-Fixing Cyanobacterium Nostoc piscinale CENA21, Isolated from the Brazilian Amazon Floodplain.</title>
        <authorList>
            <person name="Leao T."/>
            <person name="Guimaraes P.I."/>
            <person name="de Melo A.G."/>
            <person name="Ramos R.T."/>
            <person name="Leao P.N."/>
            <person name="Silva A."/>
            <person name="Fiore M.F."/>
            <person name="Schneider M.P."/>
        </authorList>
    </citation>
    <scope>NUCLEOTIDE SEQUENCE [LARGE SCALE GENOMIC DNA]</scope>
    <source>
        <strain evidence="2 3">CENA21</strain>
    </source>
</reference>
<name>A0A0M3V4G8_9NOSO</name>
<dbReference type="RefSeq" id="WP_062288488.1">
    <property type="nucleotide sequence ID" value="NZ_CP012036.1"/>
</dbReference>
<dbReference type="AlphaFoldDB" id="A0A0M3V4G8"/>
<sequence length="134" mass="14954">MSSPTIGQLEREIAQQVSALYYKQLGQRPNQVVCHFFDTELVISLEKSASLVELTLISGGYENLAEQVRLFLDKIIKPKLQNLLEEIIGKPIIDLMTNTNLATGRTGIIVVLQQLPEVRNPESIPKANLKNLAE</sequence>
<evidence type="ECO:0000313" key="2">
    <source>
        <dbReference type="EMBL" id="ALF52123.1"/>
    </source>
</evidence>
<evidence type="ECO:0000313" key="3">
    <source>
        <dbReference type="Proteomes" id="UP000062645"/>
    </source>
</evidence>
<dbReference type="STRING" id="224013.ACX27_03485"/>
<feature type="domain" description="Na+-translocating membrane potential-generating system MpsC" evidence="1">
    <location>
        <begin position="6"/>
        <end position="114"/>
    </location>
</feature>
<dbReference type="EMBL" id="CP012036">
    <property type="protein sequence ID" value="ALF52123.1"/>
    <property type="molecule type" value="Genomic_DNA"/>
</dbReference>
<dbReference type="PATRIC" id="fig|224013.5.peg.841"/>
<gene>
    <name evidence="2" type="ORF">ACX27_03485</name>
</gene>
<dbReference type="OrthoDB" id="512464at2"/>
<dbReference type="InterPro" id="IPR018745">
    <property type="entry name" value="MpsC"/>
</dbReference>
<organism evidence="2 3">
    <name type="scientific">Nostoc piscinale CENA21</name>
    <dbReference type="NCBI Taxonomy" id="224013"/>
    <lineage>
        <taxon>Bacteria</taxon>
        <taxon>Bacillati</taxon>
        <taxon>Cyanobacteriota</taxon>
        <taxon>Cyanophyceae</taxon>
        <taxon>Nostocales</taxon>
        <taxon>Nostocaceae</taxon>
        <taxon>Nostoc</taxon>
    </lineage>
</organism>
<dbReference type="Proteomes" id="UP000062645">
    <property type="component" value="Chromosome"/>
</dbReference>
<dbReference type="KEGG" id="npz:ACX27_03485"/>
<evidence type="ECO:0000259" key="1">
    <source>
        <dbReference type="Pfam" id="PF10057"/>
    </source>
</evidence>
<protein>
    <recommendedName>
        <fullName evidence="1">Na+-translocating membrane potential-generating system MpsC domain-containing protein</fullName>
    </recommendedName>
</protein>
<accession>A0A0M3V4G8</accession>
<dbReference type="Pfam" id="PF10057">
    <property type="entry name" value="MpsC"/>
    <property type="match status" value="1"/>
</dbReference>
<reference evidence="3" key="1">
    <citation type="submission" date="2015-07" db="EMBL/GenBank/DDBJ databases">
        <title>Genome Of Nitrogen-Fixing Cyanobacterium Nostoc piscinale CENA21 From Solimoes/Amazon River Floodplain Sediments And Comparative Genomics To Uncover Biosynthetic Natural Products Potential.</title>
        <authorList>
            <person name="Leao T.F."/>
            <person name="Leao P.N."/>
            <person name="Guimaraes P.I."/>
            <person name="de Melo A.G.C."/>
            <person name="Ramos R.T.J."/>
            <person name="Silva A."/>
            <person name="Fiore M.F."/>
            <person name="Schneider M.P.C."/>
        </authorList>
    </citation>
    <scope>NUCLEOTIDE SEQUENCE [LARGE SCALE GENOMIC DNA]</scope>
    <source>
        <strain evidence="3">CENA21</strain>
    </source>
</reference>